<comment type="catalytic activity">
    <reaction evidence="1">
        <text>ATP + protein L-histidine = ADP + protein N-phospho-L-histidine.</text>
        <dbReference type="EC" id="2.7.13.3"/>
    </reaction>
</comment>
<feature type="domain" description="Histidine kinase" evidence="7">
    <location>
        <begin position="614"/>
        <end position="835"/>
    </location>
</feature>
<dbReference type="Pfam" id="PF00072">
    <property type="entry name" value="Response_reg"/>
    <property type="match status" value="2"/>
</dbReference>
<dbReference type="CDD" id="cd00156">
    <property type="entry name" value="REC"/>
    <property type="match status" value="1"/>
</dbReference>
<evidence type="ECO:0000259" key="7">
    <source>
        <dbReference type="PROSITE" id="PS50109"/>
    </source>
</evidence>
<dbReference type="Gene3D" id="3.40.50.2300">
    <property type="match status" value="4"/>
</dbReference>
<feature type="modified residue" description="4-aspartylphosphate" evidence="4">
    <location>
        <position position="1048"/>
    </location>
</feature>
<dbReference type="InterPro" id="IPR005467">
    <property type="entry name" value="His_kinase_dom"/>
</dbReference>
<dbReference type="SUPFAM" id="SSF55874">
    <property type="entry name" value="ATPase domain of HSP90 chaperone/DNA topoisomerase II/histidine kinase"/>
    <property type="match status" value="1"/>
</dbReference>
<dbReference type="PRINTS" id="PR00344">
    <property type="entry name" value="BCTRLSENSOR"/>
</dbReference>
<dbReference type="SUPFAM" id="SSF47384">
    <property type="entry name" value="Homodimeric domain of signal transducing histidine kinase"/>
    <property type="match status" value="1"/>
</dbReference>
<feature type="domain" description="Response regulatory" evidence="8">
    <location>
        <begin position="997"/>
        <end position="1117"/>
    </location>
</feature>
<dbReference type="InterPro" id="IPR004358">
    <property type="entry name" value="Sig_transdc_His_kin-like_C"/>
</dbReference>
<dbReference type="SMART" id="SM00448">
    <property type="entry name" value="REC"/>
    <property type="match status" value="2"/>
</dbReference>
<feature type="transmembrane region" description="Helical" evidence="5">
    <location>
        <begin position="552"/>
        <end position="576"/>
    </location>
</feature>
<dbReference type="PANTHER" id="PTHR45339">
    <property type="entry name" value="HYBRID SIGNAL TRANSDUCTION HISTIDINE KINASE J"/>
    <property type="match status" value="1"/>
</dbReference>
<feature type="domain" description="Response regulatory" evidence="8">
    <location>
        <begin position="855"/>
        <end position="975"/>
    </location>
</feature>
<keyword evidence="6" id="KW-0732">Signal</keyword>
<dbReference type="PANTHER" id="PTHR45339:SF5">
    <property type="entry name" value="HISTIDINE KINASE"/>
    <property type="match status" value="1"/>
</dbReference>
<feature type="chain" id="PRO_5012645782" description="histidine kinase" evidence="6">
    <location>
        <begin position="24"/>
        <end position="1124"/>
    </location>
</feature>
<evidence type="ECO:0000256" key="1">
    <source>
        <dbReference type="ARBA" id="ARBA00000085"/>
    </source>
</evidence>
<dbReference type="CDD" id="cd16922">
    <property type="entry name" value="HATPase_EvgS-ArcB-TorS-like"/>
    <property type="match status" value="1"/>
</dbReference>
<gene>
    <name evidence="9" type="ORF">KL86DPRO_10142</name>
</gene>
<name>A0A212IVD1_9DELT</name>
<feature type="signal peptide" evidence="6">
    <location>
        <begin position="1"/>
        <end position="23"/>
    </location>
</feature>
<dbReference type="InterPro" id="IPR036890">
    <property type="entry name" value="HATPase_C_sf"/>
</dbReference>
<keyword evidence="5" id="KW-1133">Transmembrane helix</keyword>
<evidence type="ECO:0000256" key="2">
    <source>
        <dbReference type="ARBA" id="ARBA00012438"/>
    </source>
</evidence>
<evidence type="ECO:0000256" key="5">
    <source>
        <dbReference type="SAM" id="Phobius"/>
    </source>
</evidence>
<dbReference type="EMBL" id="FLUQ01000001">
    <property type="protein sequence ID" value="SBV91119.1"/>
    <property type="molecule type" value="Genomic_DNA"/>
</dbReference>
<dbReference type="SUPFAM" id="SSF53850">
    <property type="entry name" value="Periplasmic binding protein-like II"/>
    <property type="match status" value="1"/>
</dbReference>
<dbReference type="GO" id="GO:0000155">
    <property type="term" value="F:phosphorelay sensor kinase activity"/>
    <property type="evidence" value="ECO:0007669"/>
    <property type="project" value="InterPro"/>
</dbReference>
<protein>
    <recommendedName>
        <fullName evidence="2">histidine kinase</fullName>
        <ecNumber evidence="2">2.7.13.3</ecNumber>
    </recommendedName>
</protein>
<dbReference type="Pfam" id="PF02518">
    <property type="entry name" value="HATPase_c"/>
    <property type="match status" value="1"/>
</dbReference>
<keyword evidence="5" id="KW-0472">Membrane</keyword>
<dbReference type="InterPro" id="IPR011006">
    <property type="entry name" value="CheY-like_superfamily"/>
</dbReference>
<evidence type="ECO:0000256" key="3">
    <source>
        <dbReference type="ARBA" id="ARBA00022553"/>
    </source>
</evidence>
<dbReference type="AlphaFoldDB" id="A0A212IVD1"/>
<proteinExistence type="predicted"/>
<keyword evidence="5" id="KW-0812">Transmembrane</keyword>
<dbReference type="EC" id="2.7.13.3" evidence="2"/>
<dbReference type="Gene3D" id="3.40.190.10">
    <property type="entry name" value="Periplasmic binding protein-like II"/>
    <property type="match status" value="2"/>
</dbReference>
<dbReference type="CDD" id="cd17546">
    <property type="entry name" value="REC_hyHK_CKI1_RcsC-like"/>
    <property type="match status" value="1"/>
</dbReference>
<keyword evidence="9" id="KW-0418">Kinase</keyword>
<keyword evidence="9" id="KW-0808">Transferase</keyword>
<dbReference type="PROSITE" id="PS50110">
    <property type="entry name" value="RESPONSE_REGULATORY"/>
    <property type="match status" value="2"/>
</dbReference>
<dbReference type="InterPro" id="IPR001789">
    <property type="entry name" value="Sig_transdc_resp-reg_receiver"/>
</dbReference>
<dbReference type="Pfam" id="PF00512">
    <property type="entry name" value="HisKA"/>
    <property type="match status" value="1"/>
</dbReference>
<evidence type="ECO:0000256" key="4">
    <source>
        <dbReference type="PROSITE-ProRule" id="PRU00169"/>
    </source>
</evidence>
<dbReference type="InterPro" id="IPR003661">
    <property type="entry name" value="HisK_dim/P_dom"/>
</dbReference>
<dbReference type="SMART" id="SM00388">
    <property type="entry name" value="HisKA"/>
    <property type="match status" value="1"/>
</dbReference>
<sequence>MRRLLAVFPALVLVGLLAGPAFSAETQTLNFVINIDESTLVDRVLHAALQRAGFAMTMDAAPMTYAIQMANSGERDGLASQVRGIEGKFPNLVMVPEQLLKVSFPVFARSDFPMEIRSWQDLSGLRVGHLYQKTYIINHLNPDLTASVQRESFYDLNVALANGECDVIITSATFKTDLIIAPGLKKVGVLDDSSSYTYLNKKYADLVPALAESLRQMKADGTYERLLSGDFQENRQQKQILHISSSYPEDPWEQGLKLGMDEELRNNRDIFYHNIPLYDNRFKTAGERAKNAYYAVRTLFSSTPPDLIIASGNSALFFVCGYYSVFFSGIPVVYCDISHDVPYLWLLGGNGRGVLERIPARDTVDLMLRLYPDLKRIFVVNDYTDKGLSWRKAMEEDLNGYTGKVAITHSENIPFAELQKVIATLPPHSAILFGEYSMDSAGLYFPQSDLQRKVRAVAKVPMFGTMADSFGFGQLGGKYVNPESQGKLAAATALSVLDGTAGTALPHDTASLNRWMADEAVMTRLGFTRDRFPGDALFINGKPTLYESNPQAFFLFIALSVLGSATIVSLAVFTVVMRRKNLRLMSIQKSLHTAEEMKEAADAANQAKSRFLANMSHEIRTPMNAIMGMLKIAKDSNELGKIHASLAAAEASSEHLLGVINDILDISKIESGKIDLFEEPFCPEETLGTIVNVIAGKVAEKEQDLLIRFGTVVPPRLYGDVMRLNQVVINLLSNAVKFSDPGSKIRMDLSCRCEGGQATVECSVADEGIGLSEEQMAGLFQAFQQADNSITKRFGGTGLGLAISKKIISMMGGDITVTSTLGQGSRFTFFVVLRVADALPDPEFDALLQKAASMHVLLVNDDAEAAGYTCEILDHYGVRYERAGSCEEAAAVLKACEARGDAVNVVLMEHHLAGVTACEDLRRLRREGEPLPKIILLSPQHPASLGDEAKDAGVDLFLQKPVLPSPLLRALGEVLGMAAPAAEEECRETVRTYPGKRIMLVEDIEINREIVKALLEPTLADIIEAENGREAVDLFNADPDGFDLILMDVQMPVMDGYTATRAIRSSDHPQGADIPILAMTANAFREDIEEARRALMNGHVSKPLDAAKLYETLAVHLSHSTVTA</sequence>
<dbReference type="FunFam" id="3.30.565.10:FF:000010">
    <property type="entry name" value="Sensor histidine kinase RcsC"/>
    <property type="match status" value="1"/>
</dbReference>
<dbReference type="InterPro" id="IPR036097">
    <property type="entry name" value="HisK_dim/P_sf"/>
</dbReference>
<evidence type="ECO:0000259" key="8">
    <source>
        <dbReference type="PROSITE" id="PS50110"/>
    </source>
</evidence>
<evidence type="ECO:0000313" key="9">
    <source>
        <dbReference type="EMBL" id="SBV91119.1"/>
    </source>
</evidence>
<dbReference type="Gene3D" id="3.30.565.10">
    <property type="entry name" value="Histidine kinase-like ATPase, C-terminal domain"/>
    <property type="match status" value="1"/>
</dbReference>
<dbReference type="CDD" id="cd00082">
    <property type="entry name" value="HisKA"/>
    <property type="match status" value="1"/>
</dbReference>
<keyword evidence="3 4" id="KW-0597">Phosphoprotein</keyword>
<comment type="caution">
    <text evidence="4">Lacks conserved residue(s) required for the propagation of feature annotation.</text>
</comment>
<organism evidence="9">
    <name type="scientific">uncultured delta proteobacterium</name>
    <dbReference type="NCBI Taxonomy" id="34034"/>
    <lineage>
        <taxon>Bacteria</taxon>
        <taxon>Deltaproteobacteria</taxon>
        <taxon>environmental samples</taxon>
    </lineage>
</organism>
<reference evidence="9" key="1">
    <citation type="submission" date="2016-04" db="EMBL/GenBank/DDBJ databases">
        <authorList>
            <person name="Evans L.H."/>
            <person name="Alamgir A."/>
            <person name="Owens N."/>
            <person name="Weber N.D."/>
            <person name="Virtaneva K."/>
            <person name="Barbian K."/>
            <person name="Babar A."/>
            <person name="Rosenke K."/>
        </authorList>
    </citation>
    <scope>NUCLEOTIDE SEQUENCE</scope>
    <source>
        <strain evidence="9">86</strain>
    </source>
</reference>
<dbReference type="Gene3D" id="1.10.287.130">
    <property type="match status" value="1"/>
</dbReference>
<dbReference type="PROSITE" id="PS50109">
    <property type="entry name" value="HIS_KIN"/>
    <property type="match status" value="1"/>
</dbReference>
<dbReference type="SUPFAM" id="SSF52172">
    <property type="entry name" value="CheY-like"/>
    <property type="match status" value="2"/>
</dbReference>
<accession>A0A212IVD1</accession>
<dbReference type="SMART" id="SM00387">
    <property type="entry name" value="HATPase_c"/>
    <property type="match status" value="1"/>
</dbReference>
<dbReference type="InterPro" id="IPR003594">
    <property type="entry name" value="HATPase_dom"/>
</dbReference>
<evidence type="ECO:0000256" key="6">
    <source>
        <dbReference type="SAM" id="SignalP"/>
    </source>
</evidence>